<dbReference type="PROSITE" id="PS51318">
    <property type="entry name" value="TAT"/>
    <property type="match status" value="1"/>
</dbReference>
<dbReference type="InterPro" id="IPR042100">
    <property type="entry name" value="Bug_dom1"/>
</dbReference>
<dbReference type="RefSeq" id="WP_284307140.1">
    <property type="nucleotide sequence ID" value="NZ_BSPB01000007.1"/>
</dbReference>
<dbReference type="InterPro" id="IPR006311">
    <property type="entry name" value="TAT_signal"/>
</dbReference>
<dbReference type="Gene3D" id="3.40.190.150">
    <property type="entry name" value="Bordetella uptake gene, domain 1"/>
    <property type="match status" value="1"/>
</dbReference>
<name>A0ABQ6C0E2_9BURK</name>
<gene>
    <name evidence="3" type="ORF">GCM10007935_12730</name>
</gene>
<comment type="similarity">
    <text evidence="1">Belongs to the UPF0065 (bug) family.</text>
</comment>
<comment type="caution">
    <text evidence="3">The sequence shown here is derived from an EMBL/GenBank/DDBJ whole genome shotgun (WGS) entry which is preliminary data.</text>
</comment>
<proteinExistence type="inferred from homology"/>
<evidence type="ECO:0000313" key="4">
    <source>
        <dbReference type="Proteomes" id="UP001156903"/>
    </source>
</evidence>
<accession>A0ABQ6C0E2</accession>
<dbReference type="PANTHER" id="PTHR42928">
    <property type="entry name" value="TRICARBOXYLATE-BINDING PROTEIN"/>
    <property type="match status" value="1"/>
</dbReference>
<dbReference type="Gene3D" id="3.40.190.10">
    <property type="entry name" value="Periplasmic binding protein-like II"/>
    <property type="match status" value="1"/>
</dbReference>
<dbReference type="Proteomes" id="UP001156903">
    <property type="component" value="Unassembled WGS sequence"/>
</dbReference>
<reference evidence="4" key="1">
    <citation type="journal article" date="2019" name="Int. J. Syst. Evol. Microbiol.">
        <title>The Global Catalogue of Microorganisms (GCM) 10K type strain sequencing project: providing services to taxonomists for standard genome sequencing and annotation.</title>
        <authorList>
            <consortium name="The Broad Institute Genomics Platform"/>
            <consortium name="The Broad Institute Genome Sequencing Center for Infectious Disease"/>
            <person name="Wu L."/>
            <person name="Ma J."/>
        </authorList>
    </citation>
    <scope>NUCLEOTIDE SEQUENCE [LARGE SCALE GENOMIC DNA]</scope>
    <source>
        <strain evidence="4">NBRC 109341</strain>
    </source>
</reference>
<evidence type="ECO:0000256" key="1">
    <source>
        <dbReference type="ARBA" id="ARBA00006987"/>
    </source>
</evidence>
<evidence type="ECO:0008006" key="5">
    <source>
        <dbReference type="Google" id="ProtNLM"/>
    </source>
</evidence>
<feature type="signal peptide" evidence="2">
    <location>
        <begin position="1"/>
        <end position="31"/>
    </location>
</feature>
<keyword evidence="2" id="KW-0732">Signal</keyword>
<sequence length="172" mass="18073">MQRTFPSRRRTIIGLLASAAVAAAMPLSASAQDTPAKILVGFPAGGSFDIIARVLAEKIKVELNRPVVVDNKPGAGDRIAVDVLKAAPNDGSVVMLGPDALRSLYPFTFKKLSYDPVKDLVPIGTVSEFAFAIASGADPKANTLADFGDWAKKNPTKANFGLDLSAPIPLNL</sequence>
<dbReference type="EMBL" id="BSPB01000007">
    <property type="protein sequence ID" value="GLS13843.1"/>
    <property type="molecule type" value="Genomic_DNA"/>
</dbReference>
<keyword evidence="4" id="KW-1185">Reference proteome</keyword>
<feature type="chain" id="PRO_5046102493" description="ABC transporter substrate-binding protein" evidence="2">
    <location>
        <begin position="32"/>
        <end position="172"/>
    </location>
</feature>
<dbReference type="Pfam" id="PF03401">
    <property type="entry name" value="TctC"/>
    <property type="match status" value="1"/>
</dbReference>
<dbReference type="PANTHER" id="PTHR42928:SF5">
    <property type="entry name" value="BLR1237 PROTEIN"/>
    <property type="match status" value="1"/>
</dbReference>
<evidence type="ECO:0000313" key="3">
    <source>
        <dbReference type="EMBL" id="GLS13843.1"/>
    </source>
</evidence>
<evidence type="ECO:0000256" key="2">
    <source>
        <dbReference type="SAM" id="SignalP"/>
    </source>
</evidence>
<organism evidence="3 4">
    <name type="scientific">Hydrogenophaga electricum</name>
    <dbReference type="NCBI Taxonomy" id="1230953"/>
    <lineage>
        <taxon>Bacteria</taxon>
        <taxon>Pseudomonadati</taxon>
        <taxon>Pseudomonadota</taxon>
        <taxon>Betaproteobacteria</taxon>
        <taxon>Burkholderiales</taxon>
        <taxon>Comamonadaceae</taxon>
        <taxon>Hydrogenophaga</taxon>
    </lineage>
</organism>
<dbReference type="InterPro" id="IPR005064">
    <property type="entry name" value="BUG"/>
</dbReference>
<protein>
    <recommendedName>
        <fullName evidence="5">ABC transporter substrate-binding protein</fullName>
    </recommendedName>
</protein>